<dbReference type="EMBL" id="JAYJJR010000007">
    <property type="protein sequence ID" value="MEB3022040.1"/>
    <property type="molecule type" value="Genomic_DNA"/>
</dbReference>
<dbReference type="Proteomes" id="UP001299596">
    <property type="component" value="Unassembled WGS sequence"/>
</dbReference>
<sequence length="320" mass="33217">MTGSDRAITPVIALSVLLLVAGAATRGYLPGVTPEPRRAPAAGPAEMITLIALLAVSLGAVAFAGAYRMRHRRAVAGSIGELSVTAGAHRGRLDRRVLLIVVAAVVAWLLTLFALAALGGGLRIGIPAVIFRSRGDVPLSPTAPGEPAPLTPHPVPSPDGSGGDVIGYLLAAAIALAVLIAVGIVAARTRNTRPRPPADHPVPAATPTANAGETLARAAELGLTRIADRSRGPREAIIACYAVMERHLADDPDVAPRDFDTPTEVLARAVEHHALAAGNASRLVELFTEARFSPHLMNEQHRADAVASLRLVLDELRATT</sequence>
<accession>A0ABU5XIC6</accession>
<feature type="domain" description="Protein-glutamine gamma-glutamyltransferase-like C-terminal" evidence="2">
    <location>
        <begin position="240"/>
        <end position="310"/>
    </location>
</feature>
<feature type="transmembrane region" description="Helical" evidence="1">
    <location>
        <begin position="165"/>
        <end position="187"/>
    </location>
</feature>
<dbReference type="Pfam" id="PF13559">
    <property type="entry name" value="DUF4129"/>
    <property type="match status" value="1"/>
</dbReference>
<proteinExistence type="predicted"/>
<dbReference type="RefSeq" id="WP_225407437.1">
    <property type="nucleotide sequence ID" value="NZ_JAYJJR010000007.1"/>
</dbReference>
<keyword evidence="4" id="KW-1185">Reference proteome</keyword>
<organism evidence="3 4">
    <name type="scientific">[Mycobacterium] crassicus</name>
    <dbReference type="NCBI Taxonomy" id="2872309"/>
    <lineage>
        <taxon>Bacteria</taxon>
        <taxon>Bacillati</taxon>
        <taxon>Actinomycetota</taxon>
        <taxon>Actinomycetes</taxon>
        <taxon>Mycobacteriales</taxon>
        <taxon>Mycobacteriaceae</taxon>
        <taxon>Mycolicibacter</taxon>
    </lineage>
</organism>
<keyword evidence="1" id="KW-0472">Membrane</keyword>
<name>A0ABU5XIC6_9MYCO</name>
<evidence type="ECO:0000256" key="1">
    <source>
        <dbReference type="SAM" id="Phobius"/>
    </source>
</evidence>
<reference evidence="3 4" key="1">
    <citation type="submission" date="2023-12" db="EMBL/GenBank/DDBJ databases">
        <title>Description of new species of Mycobacterium terrae complex isolated from sewage at the Sao Paulo Zoological Park Foundation in Brazil.</title>
        <authorList>
            <person name="Romagnoli C.L."/>
            <person name="Conceicao E.C."/>
            <person name="Machado E."/>
            <person name="Barreto L.B.P.F."/>
            <person name="Sharma A."/>
            <person name="Silva N.M."/>
            <person name="Marques L.E."/>
            <person name="Juliana M.A."/>
            <person name="Lourenco M.C.S."/>
            <person name="Digiampietri L.A."/>
            <person name="Suffys P.N."/>
            <person name="Viana-Niero C."/>
        </authorList>
    </citation>
    <scope>NUCLEOTIDE SEQUENCE [LARGE SCALE GENOMIC DNA]</scope>
    <source>
        <strain evidence="3 4">MYC098</strain>
    </source>
</reference>
<keyword evidence="1" id="KW-1133">Transmembrane helix</keyword>
<protein>
    <submittedName>
        <fullName evidence="3">DUF4129 domain-containing protein</fullName>
    </submittedName>
</protein>
<evidence type="ECO:0000259" key="2">
    <source>
        <dbReference type="Pfam" id="PF13559"/>
    </source>
</evidence>
<keyword evidence="1" id="KW-0812">Transmembrane</keyword>
<feature type="transmembrane region" description="Helical" evidence="1">
    <location>
        <begin position="97"/>
        <end position="118"/>
    </location>
</feature>
<gene>
    <name evidence="3" type="ORF">K6T79_13375</name>
</gene>
<comment type="caution">
    <text evidence="3">The sequence shown here is derived from an EMBL/GenBank/DDBJ whole genome shotgun (WGS) entry which is preliminary data.</text>
</comment>
<feature type="transmembrane region" description="Helical" evidence="1">
    <location>
        <begin position="47"/>
        <end position="67"/>
    </location>
</feature>
<dbReference type="InterPro" id="IPR025403">
    <property type="entry name" value="TgpA-like_C"/>
</dbReference>
<evidence type="ECO:0000313" key="3">
    <source>
        <dbReference type="EMBL" id="MEB3022040.1"/>
    </source>
</evidence>
<evidence type="ECO:0000313" key="4">
    <source>
        <dbReference type="Proteomes" id="UP001299596"/>
    </source>
</evidence>